<organism evidence="2 3">
    <name type="scientific">Deinococcus aetherius</name>
    <dbReference type="NCBI Taxonomy" id="200252"/>
    <lineage>
        <taxon>Bacteria</taxon>
        <taxon>Thermotogati</taxon>
        <taxon>Deinococcota</taxon>
        <taxon>Deinococci</taxon>
        <taxon>Deinococcales</taxon>
        <taxon>Deinococcaceae</taxon>
        <taxon>Deinococcus</taxon>
    </lineage>
</organism>
<keyword evidence="1" id="KW-0732">Signal</keyword>
<keyword evidence="3" id="KW-1185">Reference proteome</keyword>
<feature type="chain" id="PRO_5045475689" description="Beta-xylosidase" evidence="1">
    <location>
        <begin position="18"/>
        <end position="420"/>
    </location>
</feature>
<gene>
    <name evidence="2" type="ORF">DAETH_33420</name>
</gene>
<dbReference type="InterPro" id="IPR017853">
    <property type="entry name" value="GH"/>
</dbReference>
<keyword evidence="2" id="KW-0614">Plasmid</keyword>
<evidence type="ECO:0000313" key="3">
    <source>
        <dbReference type="Proteomes" id="UP001064971"/>
    </source>
</evidence>
<reference evidence="2" key="1">
    <citation type="submission" date="2022-07" db="EMBL/GenBank/DDBJ databases">
        <title>Complete Genome Sequence of the Radioresistant Bacterium Deinococcus aetherius ST0316, Isolated from the Air Dust collected in Lower Stratosphere above Japan.</title>
        <authorList>
            <person name="Satoh K."/>
            <person name="Hagiwara K."/>
            <person name="Katsumata K."/>
            <person name="Kubo A."/>
            <person name="Yokobori S."/>
            <person name="Yamagishi A."/>
            <person name="Oono Y."/>
            <person name="Narumi I."/>
        </authorList>
    </citation>
    <scope>NUCLEOTIDE SEQUENCE</scope>
    <source>
        <strain evidence="2">ST0316</strain>
        <plasmid evidence="2">pDAETH-1</plasmid>
    </source>
</reference>
<dbReference type="EMBL" id="AP026561">
    <property type="protein sequence ID" value="BDP43373.1"/>
    <property type="molecule type" value="Genomic_DNA"/>
</dbReference>
<proteinExistence type="predicted"/>
<geneLocation type="plasmid" evidence="2 3">
    <name>pDAETH-1</name>
</geneLocation>
<dbReference type="RefSeq" id="WP_264777855.1">
    <property type="nucleotide sequence ID" value="NZ_AP026561.1"/>
</dbReference>
<dbReference type="Gene3D" id="3.20.20.80">
    <property type="entry name" value="Glycosidases"/>
    <property type="match status" value="1"/>
</dbReference>
<name>A0ABN6RMY4_9DEIO</name>
<evidence type="ECO:0000256" key="1">
    <source>
        <dbReference type="SAM" id="SignalP"/>
    </source>
</evidence>
<feature type="signal peptide" evidence="1">
    <location>
        <begin position="1"/>
        <end position="17"/>
    </location>
</feature>
<evidence type="ECO:0008006" key="4">
    <source>
        <dbReference type="Google" id="ProtNLM"/>
    </source>
</evidence>
<sequence length="420" mass="45213">MRALLATLLLGAQAAPAVPATLTLGGEGTPLSPLAVNGFNASWQMPVVDALGAVRSVAPTSLRFPGGNVGDENDLTEQALRYFKANLDLTRPGTAAVVQTRVFATREGARNRPEDAAQAARAAGALGLKVTYWEIGNEPDLYTTSRGDPSWTPEKYCRTFRAQREAILRVDPGARFAGPAVSKGTGAAMHYLEGFVKACGDVVDLLTWHEYPTDGTLEDEAALATAPTVTGHVQFVRDLLRDPERNPLGHTRDARLGVTEYSLSWRSDRPRHLADQVGALWAAEAALRLAEAGVSLTSYFAVIAAGSHGLVDLAGVPRPTLYAFRQVRHFRGTALPVRSSDPALWPHLAQDGRLRTLLVTNTAAEDRLLATDLPGYALIGAKTFTEKTVQDEADFIRLTLGATLDLPGRSLTRLVYKRLS</sequence>
<evidence type="ECO:0000313" key="2">
    <source>
        <dbReference type="EMBL" id="BDP43373.1"/>
    </source>
</evidence>
<dbReference type="Proteomes" id="UP001064971">
    <property type="component" value="Plasmid pDAETH-1"/>
</dbReference>
<accession>A0ABN6RMY4</accession>
<dbReference type="SUPFAM" id="SSF51445">
    <property type="entry name" value="(Trans)glycosidases"/>
    <property type="match status" value="1"/>
</dbReference>
<protein>
    <recommendedName>
        <fullName evidence="4">Beta-xylosidase</fullName>
    </recommendedName>
</protein>